<sequence>MLGMVLAAGLTYLLVQVEKVLLFVSKVIEIGRHGSGWKWLSFVLIIIGFHLDLLGS</sequence>
<reference evidence="1 4" key="2">
    <citation type="submission" date="2018-10" db="EMBL/GenBank/DDBJ databases">
        <title>Sequencing the genomes of 1000 actinobacteria strains.</title>
        <authorList>
            <person name="Klenk H.-P."/>
        </authorList>
    </citation>
    <scope>NUCLEOTIDE SEQUENCE [LARGE SCALE GENOMIC DNA]</scope>
    <source>
        <strain evidence="1 4">DSM 45119</strain>
    </source>
</reference>
<dbReference type="AlphaFoldDB" id="A0A1I5FEZ1"/>
<reference evidence="2 3" key="1">
    <citation type="submission" date="2016-10" db="EMBL/GenBank/DDBJ databases">
        <authorList>
            <person name="de Groot N.N."/>
        </authorList>
    </citation>
    <scope>NUCLEOTIDE SEQUENCE [LARGE SCALE GENOMIC DNA]</scope>
    <source>
        <strain evidence="2 3">CPCC 201259</strain>
    </source>
</reference>
<keyword evidence="4" id="KW-1185">Reference proteome</keyword>
<dbReference type="EMBL" id="RBXX01000002">
    <property type="protein sequence ID" value="RKT82107.1"/>
    <property type="molecule type" value="Genomic_DNA"/>
</dbReference>
<accession>A0A1I5FEZ1</accession>
<name>A0A1I5FEZ1_9PSEU</name>
<dbReference type="Proteomes" id="UP000270697">
    <property type="component" value="Unassembled WGS sequence"/>
</dbReference>
<dbReference type="EMBL" id="FOUP01000011">
    <property type="protein sequence ID" value="SFO22307.1"/>
    <property type="molecule type" value="Genomic_DNA"/>
</dbReference>
<dbReference type="Proteomes" id="UP000199398">
    <property type="component" value="Unassembled WGS sequence"/>
</dbReference>
<evidence type="ECO:0000313" key="3">
    <source>
        <dbReference type="Proteomes" id="UP000199398"/>
    </source>
</evidence>
<organism evidence="2 3">
    <name type="scientific">Saccharopolyspora antimicrobica</name>
    <dbReference type="NCBI Taxonomy" id="455193"/>
    <lineage>
        <taxon>Bacteria</taxon>
        <taxon>Bacillati</taxon>
        <taxon>Actinomycetota</taxon>
        <taxon>Actinomycetes</taxon>
        <taxon>Pseudonocardiales</taxon>
        <taxon>Pseudonocardiaceae</taxon>
        <taxon>Saccharopolyspora</taxon>
    </lineage>
</organism>
<gene>
    <name evidence="1" type="ORF">ATL45_0350</name>
    <name evidence="2" type="ORF">SAMN05421805_11124</name>
</gene>
<evidence type="ECO:0000313" key="2">
    <source>
        <dbReference type="EMBL" id="SFO22307.1"/>
    </source>
</evidence>
<proteinExistence type="predicted"/>
<protein>
    <submittedName>
        <fullName evidence="2">Uncharacterized protein</fullName>
    </submittedName>
</protein>
<evidence type="ECO:0000313" key="4">
    <source>
        <dbReference type="Proteomes" id="UP000270697"/>
    </source>
</evidence>
<evidence type="ECO:0000313" key="1">
    <source>
        <dbReference type="EMBL" id="RKT82107.1"/>
    </source>
</evidence>